<dbReference type="Gene3D" id="2.60.40.3310">
    <property type="match status" value="1"/>
</dbReference>
<dbReference type="InterPro" id="IPR008966">
    <property type="entry name" value="Adhesion_dom_sf"/>
</dbReference>
<keyword evidence="3" id="KW-1185">Reference proteome</keyword>
<evidence type="ECO:0000313" key="2">
    <source>
        <dbReference type="EMBL" id="MBF7979016.1"/>
    </source>
</evidence>
<keyword evidence="1" id="KW-0732">Signal</keyword>
<organism evidence="2 3">
    <name type="scientific">Rahnella laticis</name>
    <dbReference type="NCBI Taxonomy" id="2787622"/>
    <lineage>
        <taxon>Bacteria</taxon>
        <taxon>Pseudomonadati</taxon>
        <taxon>Pseudomonadota</taxon>
        <taxon>Gammaproteobacteria</taxon>
        <taxon>Enterobacterales</taxon>
        <taxon>Yersiniaceae</taxon>
        <taxon>Rahnella</taxon>
    </lineage>
</organism>
<dbReference type="EMBL" id="JADOBI010000002">
    <property type="protein sequence ID" value="MBF7979016.1"/>
    <property type="molecule type" value="Genomic_DNA"/>
</dbReference>
<evidence type="ECO:0008006" key="4">
    <source>
        <dbReference type="Google" id="ProtNLM"/>
    </source>
</evidence>
<name>A0ABS0E1R1_9GAMM</name>
<feature type="chain" id="PRO_5047328189" description="Fimbrial protein" evidence="1">
    <location>
        <begin position="26"/>
        <end position="290"/>
    </location>
</feature>
<accession>A0ABS0E1R1</accession>
<dbReference type="SUPFAM" id="SSF49401">
    <property type="entry name" value="Bacterial adhesins"/>
    <property type="match status" value="1"/>
</dbReference>
<dbReference type="Proteomes" id="UP000636811">
    <property type="component" value="Unassembled WGS sequence"/>
</dbReference>
<gene>
    <name evidence="2" type="ORF">IV433_06275</name>
</gene>
<comment type="caution">
    <text evidence="2">The sequence shown here is derived from an EMBL/GenBank/DDBJ whole genome shotgun (WGS) entry which is preliminary data.</text>
</comment>
<sequence>MFIARRNSWLLLPLLAPVLLSQTQASENKTLLLKAGNVAVKQIQPGGTLLGTFPASTLSHAVLPDADLNVMIPHPVWDEGRGIYQTDIPGIGFSFCQQDGSLCLHNGAALTGSSVPASMKNFAIRLYKTGRVQAGEYNLPALFTLNQAGAPLMSLGLNALRLNVSQCSITRNSLHVTFPDATPGTSPVLSRVRFHLPLRCNTPEDYDNLDIHFVYNGKRIDAQHIVTSLPGIGLSVRTEQGKYVDFSAASTDADAAFHETGYVAELSRAPGEPVQTGKFNVSVTAVLTMR</sequence>
<feature type="signal peptide" evidence="1">
    <location>
        <begin position="1"/>
        <end position="25"/>
    </location>
</feature>
<evidence type="ECO:0000256" key="1">
    <source>
        <dbReference type="SAM" id="SignalP"/>
    </source>
</evidence>
<evidence type="ECO:0000313" key="3">
    <source>
        <dbReference type="Proteomes" id="UP000636811"/>
    </source>
</evidence>
<reference evidence="2 3" key="1">
    <citation type="submission" date="2020-11" db="EMBL/GenBank/DDBJ databases">
        <title>Taxonomic investigation of Rahnella strains.</title>
        <authorList>
            <person name="Lee S.D."/>
        </authorList>
    </citation>
    <scope>NUCLEOTIDE SEQUENCE [LARGE SCALE GENOMIC DNA]</scope>
    <source>
        <strain evidence="2 3">SAP-17</strain>
    </source>
</reference>
<proteinExistence type="predicted"/>
<dbReference type="RefSeq" id="WP_195813486.1">
    <property type="nucleotide sequence ID" value="NZ_JADOBI010000002.1"/>
</dbReference>
<protein>
    <recommendedName>
        <fullName evidence="4">Fimbrial protein</fullName>
    </recommendedName>
</protein>